<dbReference type="KEGG" id="bxb:DR64_6398"/>
<evidence type="ECO:0000313" key="2">
    <source>
        <dbReference type="EMBL" id="ABE34876.1"/>
    </source>
</evidence>
<evidence type="ECO:0000313" key="3">
    <source>
        <dbReference type="Proteomes" id="UP000001817"/>
    </source>
</evidence>
<proteinExistence type="predicted"/>
<organism evidence="2 3">
    <name type="scientific">Paraburkholderia xenovorans (strain LB400)</name>
    <dbReference type="NCBI Taxonomy" id="266265"/>
    <lineage>
        <taxon>Bacteria</taxon>
        <taxon>Pseudomonadati</taxon>
        <taxon>Pseudomonadota</taxon>
        <taxon>Betaproteobacteria</taxon>
        <taxon>Burkholderiales</taxon>
        <taxon>Burkholderiaceae</taxon>
        <taxon>Paraburkholderia</taxon>
    </lineage>
</organism>
<reference evidence="2 3" key="1">
    <citation type="journal article" date="2006" name="Proc. Natl. Acad. Sci. U.S.A.">
        <title>Burkholderia xenovorans LB400 harbors a multi-replicon, 9.73-Mbp genome shaped for versatility.</title>
        <authorList>
            <person name="Chain P.S."/>
            <person name="Denef V.J."/>
            <person name="Konstantinidis K.T."/>
            <person name="Vergez L.M."/>
            <person name="Agullo L."/>
            <person name="Reyes V.L."/>
            <person name="Hauser L."/>
            <person name="Cordova M."/>
            <person name="Gomez L."/>
            <person name="Gonzalez M."/>
            <person name="Land M."/>
            <person name="Lao V."/>
            <person name="Larimer F."/>
            <person name="LiPuma J.J."/>
            <person name="Mahenthiralingam E."/>
            <person name="Malfatti S.A."/>
            <person name="Marx C.J."/>
            <person name="Parnell J.J."/>
            <person name="Ramette A."/>
            <person name="Richardson P."/>
            <person name="Seeger M."/>
            <person name="Smith D."/>
            <person name="Spilker T."/>
            <person name="Sul W.J."/>
            <person name="Tsoi T.V."/>
            <person name="Ulrich L.E."/>
            <person name="Zhulin I.B."/>
            <person name="Tiedje J.M."/>
        </authorList>
    </citation>
    <scope>NUCLEOTIDE SEQUENCE [LARGE SCALE GENOMIC DNA]</scope>
    <source>
        <strain evidence="2 3">LB400</strain>
    </source>
</reference>
<feature type="region of interest" description="Disordered" evidence="1">
    <location>
        <begin position="52"/>
        <end position="76"/>
    </location>
</feature>
<protein>
    <submittedName>
        <fullName evidence="2">Uncharacterized protein</fullName>
    </submittedName>
</protein>
<accession>Q13M13</accession>
<dbReference type="Proteomes" id="UP000001817">
    <property type="component" value="Chromosome 2"/>
</dbReference>
<gene>
    <name evidence="2" type="ORF">Bxe_B1079</name>
</gene>
<dbReference type="PATRIC" id="fig|266265.5.peg.6685"/>
<dbReference type="STRING" id="266265.Bxe_B1079"/>
<keyword evidence="3" id="KW-1185">Reference proteome</keyword>
<dbReference type="RefSeq" id="WP_011492190.1">
    <property type="nucleotide sequence ID" value="NC_007952.1"/>
</dbReference>
<dbReference type="AlphaFoldDB" id="Q13M13"/>
<dbReference type="KEGG" id="bxe:Bxe_B1079"/>
<name>Q13M13_PARXL</name>
<sequence>MPIRVDANACPVVIEDMPYRAARRTGMTPALLVANPFLRGNGRRLMRRRHSLPANRPSHEVDAAARPHNAARRRQS</sequence>
<dbReference type="EMBL" id="CP000271">
    <property type="protein sequence ID" value="ABE34876.1"/>
    <property type="molecule type" value="Genomic_DNA"/>
</dbReference>
<evidence type="ECO:0000256" key="1">
    <source>
        <dbReference type="SAM" id="MobiDB-lite"/>
    </source>
</evidence>